<feature type="domain" description="Methylated-DNA-[protein]-cysteine S-methyltransferase DNA binding" evidence="10">
    <location>
        <begin position="119"/>
        <end position="197"/>
    </location>
</feature>
<dbReference type="HAMAP" id="MF_00772">
    <property type="entry name" value="OGT"/>
    <property type="match status" value="1"/>
</dbReference>
<dbReference type="GO" id="GO:0006307">
    <property type="term" value="P:DNA alkylation repair"/>
    <property type="evidence" value="ECO:0007669"/>
    <property type="project" value="UniProtKB-UniRule"/>
</dbReference>
<keyword evidence="13" id="KW-1185">Reference proteome</keyword>
<dbReference type="FunFam" id="1.10.10.10:FF:000214">
    <property type="entry name" value="Methylated-DNA--protein-cysteine methyltransferase"/>
    <property type="match status" value="1"/>
</dbReference>
<evidence type="ECO:0000313" key="12">
    <source>
        <dbReference type="EMBL" id="TQM66042.1"/>
    </source>
</evidence>
<dbReference type="InterPro" id="IPR014048">
    <property type="entry name" value="MethylDNA_cys_MeTrfase_DNA-bd"/>
</dbReference>
<keyword evidence="5 9" id="KW-0808">Transferase</keyword>
<dbReference type="EC" id="2.1.1.63" evidence="9"/>
<protein>
    <recommendedName>
        <fullName evidence="9">Methylated-DNA--protein-cysteine methyltransferase</fullName>
        <ecNumber evidence="9">2.1.1.63</ecNumber>
    </recommendedName>
    <alternativeName>
        <fullName evidence="9">6-O-methylguanine-DNA methyltransferase</fullName>
        <shortName evidence="9">MGMT</shortName>
    </alternativeName>
    <alternativeName>
        <fullName evidence="9">O-6-methylguanine-DNA-alkyltransferase</fullName>
    </alternativeName>
</protein>
<keyword evidence="6 9" id="KW-0227">DNA damage</keyword>
<accession>A0A543I618</accession>
<keyword evidence="4 9" id="KW-0489">Methyltransferase</keyword>
<comment type="function">
    <text evidence="9">Involved in the cellular defense against the biological effects of O6-methylguanine (O6-MeG) and O4-methylthymine (O4-MeT) in DNA. Repairs the methylated nucleobase in DNA by stoichiometrically transferring the methyl group to a cysteine residue in the enzyme. This is a suicide reaction: the enzyme is irreversibly inactivated.</text>
</comment>
<dbReference type="CDD" id="cd06445">
    <property type="entry name" value="ATase"/>
    <property type="match status" value="1"/>
</dbReference>
<dbReference type="EMBL" id="VFPN01000001">
    <property type="protein sequence ID" value="TQM66042.1"/>
    <property type="molecule type" value="Genomic_DNA"/>
</dbReference>
<evidence type="ECO:0000256" key="6">
    <source>
        <dbReference type="ARBA" id="ARBA00022763"/>
    </source>
</evidence>
<evidence type="ECO:0000256" key="3">
    <source>
        <dbReference type="ARBA" id="ARBA00022490"/>
    </source>
</evidence>
<dbReference type="PROSITE" id="PS00374">
    <property type="entry name" value="MGMT"/>
    <property type="match status" value="1"/>
</dbReference>
<dbReference type="Gene3D" id="1.10.10.10">
    <property type="entry name" value="Winged helix-like DNA-binding domain superfamily/Winged helix DNA-binding domain"/>
    <property type="match status" value="1"/>
</dbReference>
<comment type="subcellular location">
    <subcellularLocation>
        <location evidence="9">Cytoplasm</location>
    </subcellularLocation>
</comment>
<proteinExistence type="inferred from homology"/>
<dbReference type="RefSeq" id="WP_141916093.1">
    <property type="nucleotide sequence ID" value="NZ_BAAAYS010000009.1"/>
</dbReference>
<comment type="similarity">
    <text evidence="2 9">Belongs to the MGMT family.</text>
</comment>
<evidence type="ECO:0000256" key="8">
    <source>
        <dbReference type="ARBA" id="ARBA00049348"/>
    </source>
</evidence>
<evidence type="ECO:0000256" key="5">
    <source>
        <dbReference type="ARBA" id="ARBA00022679"/>
    </source>
</evidence>
<evidence type="ECO:0000259" key="10">
    <source>
        <dbReference type="Pfam" id="PF01035"/>
    </source>
</evidence>
<dbReference type="NCBIfam" id="TIGR00589">
    <property type="entry name" value="ogt"/>
    <property type="match status" value="1"/>
</dbReference>
<evidence type="ECO:0000256" key="9">
    <source>
        <dbReference type="HAMAP-Rule" id="MF_00772"/>
    </source>
</evidence>
<reference evidence="12 13" key="1">
    <citation type="submission" date="2019-06" db="EMBL/GenBank/DDBJ databases">
        <title>Sequencing the genomes of 1000 actinobacteria strains.</title>
        <authorList>
            <person name="Klenk H.-P."/>
        </authorList>
    </citation>
    <scope>NUCLEOTIDE SEQUENCE [LARGE SCALE GENOMIC DNA]</scope>
    <source>
        <strain evidence="12 13">DSM 18031</strain>
    </source>
</reference>
<dbReference type="PANTHER" id="PTHR10815">
    <property type="entry name" value="METHYLATED-DNA--PROTEIN-CYSTEINE METHYLTRANSFERASE"/>
    <property type="match status" value="1"/>
</dbReference>
<keyword evidence="3 9" id="KW-0963">Cytoplasm</keyword>
<dbReference type="InterPro" id="IPR036217">
    <property type="entry name" value="MethylDNA_cys_MeTrfase_DNAb"/>
</dbReference>
<dbReference type="GO" id="GO:0032259">
    <property type="term" value="P:methylation"/>
    <property type="evidence" value="ECO:0007669"/>
    <property type="project" value="UniProtKB-KW"/>
</dbReference>
<gene>
    <name evidence="12" type="ORF">FB466_0863</name>
</gene>
<dbReference type="InterPro" id="IPR036631">
    <property type="entry name" value="MGMT_N_sf"/>
</dbReference>
<dbReference type="InterPro" id="IPR008332">
    <property type="entry name" value="MethylG_MeTrfase_N"/>
</dbReference>
<dbReference type="OrthoDB" id="9802228at2"/>
<dbReference type="InterPro" id="IPR001497">
    <property type="entry name" value="MethylDNA_cys_MeTrfase_AS"/>
</dbReference>
<evidence type="ECO:0000259" key="11">
    <source>
        <dbReference type="Pfam" id="PF02870"/>
    </source>
</evidence>
<dbReference type="GO" id="GO:0005737">
    <property type="term" value="C:cytoplasm"/>
    <property type="evidence" value="ECO:0007669"/>
    <property type="project" value="UniProtKB-SubCell"/>
</dbReference>
<evidence type="ECO:0000256" key="2">
    <source>
        <dbReference type="ARBA" id="ARBA00008711"/>
    </source>
</evidence>
<evidence type="ECO:0000256" key="1">
    <source>
        <dbReference type="ARBA" id="ARBA00001286"/>
    </source>
</evidence>
<comment type="catalytic activity">
    <reaction evidence="8 9">
        <text>a 6-O-methyl-2'-deoxyguanosine in DNA + L-cysteinyl-[protein] = S-methyl-L-cysteinyl-[protein] + a 2'-deoxyguanosine in DNA</text>
        <dbReference type="Rhea" id="RHEA:24000"/>
        <dbReference type="Rhea" id="RHEA-COMP:10131"/>
        <dbReference type="Rhea" id="RHEA-COMP:10132"/>
        <dbReference type="Rhea" id="RHEA-COMP:11367"/>
        <dbReference type="Rhea" id="RHEA-COMP:11368"/>
        <dbReference type="ChEBI" id="CHEBI:29950"/>
        <dbReference type="ChEBI" id="CHEBI:82612"/>
        <dbReference type="ChEBI" id="CHEBI:85445"/>
        <dbReference type="ChEBI" id="CHEBI:85448"/>
        <dbReference type="EC" id="2.1.1.63"/>
    </reaction>
</comment>
<feature type="active site" description="Nucleophile; methyl group acceptor" evidence="9">
    <location>
        <position position="169"/>
    </location>
</feature>
<dbReference type="GO" id="GO:0003908">
    <property type="term" value="F:methylated-DNA-[protein]-cysteine S-methyltransferase activity"/>
    <property type="evidence" value="ECO:0007669"/>
    <property type="project" value="UniProtKB-UniRule"/>
</dbReference>
<dbReference type="SUPFAM" id="SSF46767">
    <property type="entry name" value="Methylated DNA-protein cysteine methyltransferase, C-terminal domain"/>
    <property type="match status" value="1"/>
</dbReference>
<keyword evidence="7 9" id="KW-0234">DNA repair</keyword>
<dbReference type="Gene3D" id="3.30.160.70">
    <property type="entry name" value="Methylated DNA-protein cysteine methyltransferase domain"/>
    <property type="match status" value="1"/>
</dbReference>
<dbReference type="PANTHER" id="PTHR10815:SF5">
    <property type="entry name" value="METHYLATED-DNA--PROTEIN-CYSTEINE METHYLTRANSFERASE"/>
    <property type="match status" value="1"/>
</dbReference>
<comment type="catalytic activity">
    <reaction evidence="1 9">
        <text>a 4-O-methyl-thymidine in DNA + L-cysteinyl-[protein] = a thymidine in DNA + S-methyl-L-cysteinyl-[protein]</text>
        <dbReference type="Rhea" id="RHEA:53428"/>
        <dbReference type="Rhea" id="RHEA-COMP:10131"/>
        <dbReference type="Rhea" id="RHEA-COMP:10132"/>
        <dbReference type="Rhea" id="RHEA-COMP:13555"/>
        <dbReference type="Rhea" id="RHEA-COMP:13556"/>
        <dbReference type="ChEBI" id="CHEBI:29950"/>
        <dbReference type="ChEBI" id="CHEBI:82612"/>
        <dbReference type="ChEBI" id="CHEBI:137386"/>
        <dbReference type="ChEBI" id="CHEBI:137387"/>
        <dbReference type="EC" id="2.1.1.63"/>
    </reaction>
</comment>
<dbReference type="InterPro" id="IPR023546">
    <property type="entry name" value="MGMT"/>
</dbReference>
<evidence type="ECO:0000256" key="7">
    <source>
        <dbReference type="ARBA" id="ARBA00023204"/>
    </source>
</evidence>
<dbReference type="Pfam" id="PF01035">
    <property type="entry name" value="DNA_binding_1"/>
    <property type="match status" value="1"/>
</dbReference>
<dbReference type="InterPro" id="IPR036388">
    <property type="entry name" value="WH-like_DNA-bd_sf"/>
</dbReference>
<evidence type="ECO:0000313" key="13">
    <source>
        <dbReference type="Proteomes" id="UP000318331"/>
    </source>
</evidence>
<dbReference type="Proteomes" id="UP000318331">
    <property type="component" value="Unassembled WGS sequence"/>
</dbReference>
<sequence>MTQHIPSALTDLPVGLLDRLHTRLAADAASADLLDVAYRTLDSPVGPLLLAATPRGLLRVAFDSEDHDAVLAAIAAKVSPRILFAPERLDAAARELDEYFARTRTTFDLPLDHALSKGFRQTVQTYLPLIPYGHTETYAHVAARVGNPRAVRAVGTACATNPLPLVLPCHRVVRSDGSPGGYAGGPEAKTALIALEAA</sequence>
<comment type="miscellaneous">
    <text evidence="9">This enzyme catalyzes only one turnover and therefore is not strictly catalytic. According to one definition, an enzyme is a biocatalyst that acts repeatedly and over many reaction cycles.</text>
</comment>
<comment type="caution">
    <text evidence="12">The sequence shown here is derived from an EMBL/GenBank/DDBJ whole genome shotgun (WGS) entry which is preliminary data.</text>
</comment>
<dbReference type="Pfam" id="PF02870">
    <property type="entry name" value="Methyltransf_1N"/>
    <property type="match status" value="1"/>
</dbReference>
<organism evidence="12 13">
    <name type="scientific">Klugiella xanthotipulae</name>
    <dbReference type="NCBI Taxonomy" id="244735"/>
    <lineage>
        <taxon>Bacteria</taxon>
        <taxon>Bacillati</taxon>
        <taxon>Actinomycetota</taxon>
        <taxon>Actinomycetes</taxon>
        <taxon>Micrococcales</taxon>
        <taxon>Microbacteriaceae</taxon>
        <taxon>Klugiella</taxon>
    </lineage>
</organism>
<dbReference type="SUPFAM" id="SSF53155">
    <property type="entry name" value="Methylated DNA-protein cysteine methyltransferase domain"/>
    <property type="match status" value="1"/>
</dbReference>
<feature type="domain" description="Methylguanine DNA methyltransferase ribonuclease-like" evidence="11">
    <location>
        <begin position="37"/>
        <end position="112"/>
    </location>
</feature>
<name>A0A543I618_9MICO</name>
<evidence type="ECO:0000256" key="4">
    <source>
        <dbReference type="ARBA" id="ARBA00022603"/>
    </source>
</evidence>
<dbReference type="AlphaFoldDB" id="A0A543I618"/>